<dbReference type="SUPFAM" id="SSF52540">
    <property type="entry name" value="P-loop containing nucleoside triphosphate hydrolases"/>
    <property type="match status" value="1"/>
</dbReference>
<evidence type="ECO:0000259" key="2">
    <source>
        <dbReference type="Pfam" id="PF20469"/>
    </source>
</evidence>
<dbReference type="Gene3D" id="3.40.50.300">
    <property type="entry name" value="P-loop containing nucleotide triphosphate hydrolases"/>
    <property type="match status" value="1"/>
</dbReference>
<dbReference type="PATRIC" id="fig|1086011.3.peg.3264"/>
<evidence type="ECO:0000313" key="3">
    <source>
        <dbReference type="EMBL" id="EIA07327.1"/>
    </source>
</evidence>
<dbReference type="Pfam" id="PF20469">
    <property type="entry name" value="OLD-like_TOPRIM"/>
    <property type="match status" value="1"/>
</dbReference>
<dbReference type="STRING" id="1086011.HJ01_03332"/>
<evidence type="ECO:0000313" key="4">
    <source>
        <dbReference type="Proteomes" id="UP000005566"/>
    </source>
</evidence>
<dbReference type="InterPro" id="IPR027417">
    <property type="entry name" value="P-loop_NTPase"/>
</dbReference>
<protein>
    <submittedName>
        <fullName evidence="3">ATP-dependent endonuclease of the OLD family</fullName>
    </submittedName>
</protein>
<dbReference type="CDD" id="cd01026">
    <property type="entry name" value="TOPRIM_OLD"/>
    <property type="match status" value="1"/>
</dbReference>
<dbReference type="AlphaFoldDB" id="H7FW06"/>
<dbReference type="EMBL" id="AHKF01000030">
    <property type="protein sequence ID" value="EIA07327.1"/>
    <property type="molecule type" value="Genomic_DNA"/>
</dbReference>
<dbReference type="Pfam" id="PF13175">
    <property type="entry name" value="AAA_15"/>
    <property type="match status" value="1"/>
</dbReference>
<dbReference type="InterPro" id="IPR034139">
    <property type="entry name" value="TOPRIM_OLD"/>
</dbReference>
<dbReference type="InterPro" id="IPR051396">
    <property type="entry name" value="Bact_Antivir_Def_Nuclease"/>
</dbReference>
<accession>H7FW06</accession>
<keyword evidence="3" id="KW-0540">Nuclease</keyword>
<dbReference type="eggNOG" id="COG1195">
    <property type="taxonomic scope" value="Bacteria"/>
</dbReference>
<dbReference type="InterPro" id="IPR041685">
    <property type="entry name" value="AAA_GajA/Old/RecF-like"/>
</dbReference>
<gene>
    <name evidence="3" type="ORF">HJ01_03332</name>
</gene>
<organism evidence="3 4">
    <name type="scientific">Flavobacterium frigoris (strain PS1)</name>
    <dbReference type="NCBI Taxonomy" id="1086011"/>
    <lineage>
        <taxon>Bacteria</taxon>
        <taxon>Pseudomonadati</taxon>
        <taxon>Bacteroidota</taxon>
        <taxon>Flavobacteriia</taxon>
        <taxon>Flavobacteriales</taxon>
        <taxon>Flavobacteriaceae</taxon>
        <taxon>Flavobacterium</taxon>
    </lineage>
</organism>
<feature type="domain" description="OLD protein-like TOPRIM" evidence="2">
    <location>
        <begin position="411"/>
        <end position="483"/>
    </location>
</feature>
<sequence>MLIMYIEKLTIKKFRSIEYLVVEFNKGLNIIVGENNVGKTTIIDAIRICLSLGRQWRDIGVKNPEDFYIDNLVISDVLEPIEFTIEFKIEEAEDRNLFHSLLWQDPAKKESPNLRLNFHYDIEKDIRGNEKLKWKVWGGHDTIVDMAELQQIYYSYLEPLRNAEQELRPYANNNKVTSLFRDMTSYEKADPAGKKTVSLTHDKKNELSQAIEKVLQNDDWTGLISTGQSYINEHLEKADIKKKSSKVHLKLLEYKYDNIVKGLLTRKPVYSQAVLGTDLHLQKYFDISQNGLGDNNIILASAVLGDLKSRRDQEIEHYYALLIEEPEAHLHPQRQNTFFNYLNTLQDLGVQIFITSHSPTITAKSNLDNLLILQKDELYKTSFFTTRKSILTGKNKDYLRKFLDVTKSQLFFASGCILVEGISEALLLPVFAKMTGKDYDLDKNGIEIVNINGVAFEPFANLFNAPDKEKRLATYCSLITDDDKSIIKSGNFISKGEGINKAQAVEVFKELKGLKIIDHSNRIVDFDVTKDLKITDFESNEVFIKAVLSNKYNKLSDRASKAQKLANKNLRVELANHTFEYELITADDYNARLIARIYNDMHSKKYVDVFANKHLLAADILKKLKSNKDKSVLAENLAYLLEQKPGMWRHFVIPKYLENSIRWVIDKKV</sequence>
<dbReference type="PANTHER" id="PTHR43581">
    <property type="entry name" value="ATP/GTP PHOSPHATASE"/>
    <property type="match status" value="1"/>
</dbReference>
<comment type="caution">
    <text evidence="3">The sequence shown here is derived from an EMBL/GenBank/DDBJ whole genome shotgun (WGS) entry which is preliminary data.</text>
</comment>
<reference evidence="3 4" key="1">
    <citation type="journal article" date="2014" name="Acta Crystallogr. D">
        <title>Structure-based characterization and antifreeze properties of a hyperactive ice-binding protein from the Antarctic bacterium Flavobacterium frigoris PS1.</title>
        <authorList>
            <person name="Do H."/>
            <person name="Kim S.J."/>
            <person name="Kim H.J."/>
            <person name="Lee J.H."/>
        </authorList>
    </citation>
    <scope>NUCLEOTIDE SEQUENCE [LARGE SCALE GENOMIC DNA]</scope>
    <source>
        <strain evidence="3 4">PS1</strain>
    </source>
</reference>
<evidence type="ECO:0000259" key="1">
    <source>
        <dbReference type="Pfam" id="PF13175"/>
    </source>
</evidence>
<dbReference type="GO" id="GO:0004519">
    <property type="term" value="F:endonuclease activity"/>
    <property type="evidence" value="ECO:0007669"/>
    <property type="project" value="UniProtKB-KW"/>
</dbReference>
<keyword evidence="4" id="KW-1185">Reference proteome</keyword>
<feature type="domain" description="Endonuclease GajA/Old nuclease/RecF-like AAA" evidence="1">
    <location>
        <begin position="4"/>
        <end position="361"/>
    </location>
</feature>
<keyword evidence="3" id="KW-0255">Endonuclease</keyword>
<name>H7FW06_FLAFP</name>
<dbReference type="PANTHER" id="PTHR43581:SF4">
    <property type="entry name" value="ATP_GTP PHOSPHATASE"/>
    <property type="match status" value="1"/>
</dbReference>
<keyword evidence="3" id="KW-0378">Hydrolase</keyword>
<dbReference type="eggNOG" id="COG3593">
    <property type="taxonomic scope" value="Bacteria"/>
</dbReference>
<proteinExistence type="predicted"/>
<dbReference type="Proteomes" id="UP000005566">
    <property type="component" value="Unassembled WGS sequence"/>
</dbReference>